<dbReference type="GO" id="GO:0000015">
    <property type="term" value="C:phosphopyruvate hydratase complex"/>
    <property type="evidence" value="ECO:0007669"/>
    <property type="project" value="InterPro"/>
</dbReference>
<evidence type="ECO:0000259" key="15">
    <source>
        <dbReference type="SMART" id="SM01193"/>
    </source>
</evidence>
<dbReference type="InterPro" id="IPR020811">
    <property type="entry name" value="Enolase_N"/>
</dbReference>
<feature type="domain" description="Enolase N-terminal" evidence="15">
    <location>
        <begin position="4"/>
        <end position="136"/>
    </location>
</feature>
<feature type="binding site" evidence="11">
    <location>
        <position position="391"/>
    </location>
    <ligand>
        <name>substrate</name>
    </ligand>
</feature>
<dbReference type="PIRSF" id="PIRSF001400">
    <property type="entry name" value="Enolase"/>
    <property type="match status" value="1"/>
</dbReference>
<keyword evidence="5 9" id="KW-0964">Secreted</keyword>
<comment type="pathway">
    <text evidence="1 9">Carbohydrate degradation; glycolysis; pyruvate from D-glyceraldehyde 3-phosphate: step 4/5.</text>
</comment>
<feature type="active site" description="Proton acceptor" evidence="9 10">
    <location>
        <position position="340"/>
    </location>
</feature>
<sequence>MSEISKLRAREILDSRGNPTVEVDVELKSGVRATASAPSGASTGKHEAVELRDKDPQRYFGKGVMKAVSNVNEKINEAIVKKPFENPDEIDRLLLELDKSKEKNKSTIGANATCAVSMAVRKAVAAERDIELFGLFSETGPMLLPVPMINIINGGRHASSSLDVQEFMVVPDGASTFSLAIRMASEIFHALKLELENRGLSTLVGDEGGFAPDLESNQQALDLVTLAIEKAGYEAGKDAHIAIDVAASELYESDKYVFRWSDGSSKGSDEMIHVYEKWIDGYPIISIEDGLAEDDWKGWKNMTEVLGKKVQLVGDDIFVTNTKRLERGFAEGICNSVLVKVNQIGTVMEAHEVVKAAFDHGYNVVVSHRSGETEDSTIADLAVGWAACQIKSGSTCRSERLAKYNRILRIEDRLGTEAKYCGKHKNPYERFSNWRKSSRS</sequence>
<evidence type="ECO:0000256" key="9">
    <source>
        <dbReference type="HAMAP-Rule" id="MF_00318"/>
    </source>
</evidence>
<evidence type="ECO:0000256" key="11">
    <source>
        <dbReference type="PIRSR" id="PIRSR001400-2"/>
    </source>
</evidence>
<evidence type="ECO:0000256" key="7">
    <source>
        <dbReference type="ARBA" id="ARBA00023152"/>
    </source>
</evidence>
<evidence type="ECO:0000256" key="4">
    <source>
        <dbReference type="ARBA" id="ARBA00017068"/>
    </source>
</evidence>
<dbReference type="EC" id="4.2.1.11" evidence="3 9"/>
<feature type="active site" description="Proton donor" evidence="9 10">
    <location>
        <position position="207"/>
    </location>
</feature>
<evidence type="ECO:0000256" key="1">
    <source>
        <dbReference type="ARBA" id="ARBA00005031"/>
    </source>
</evidence>
<evidence type="ECO:0000256" key="2">
    <source>
        <dbReference type="ARBA" id="ARBA00009604"/>
    </source>
</evidence>
<dbReference type="PANTHER" id="PTHR11902">
    <property type="entry name" value="ENOLASE"/>
    <property type="match status" value="1"/>
</dbReference>
<feature type="binding site" evidence="9 12">
    <location>
        <position position="244"/>
    </location>
    <ligand>
        <name>Mg(2+)</name>
        <dbReference type="ChEBI" id="CHEBI:18420"/>
    </ligand>
</feature>
<feature type="binding site" evidence="9">
    <location>
        <position position="165"/>
    </location>
    <ligand>
        <name>(2R)-2-phosphoglycerate</name>
        <dbReference type="ChEBI" id="CHEBI:58289"/>
    </ligand>
</feature>
<dbReference type="SFLD" id="SFLDS00001">
    <property type="entry name" value="Enolase"/>
    <property type="match status" value="1"/>
</dbReference>
<organism evidence="16 17">
    <name type="scientific">candidate division TA06 bacterium</name>
    <dbReference type="NCBI Taxonomy" id="2250710"/>
    <lineage>
        <taxon>Bacteria</taxon>
        <taxon>Bacteria division TA06</taxon>
    </lineage>
</organism>
<evidence type="ECO:0000256" key="8">
    <source>
        <dbReference type="ARBA" id="ARBA00023239"/>
    </source>
</evidence>
<evidence type="ECO:0000256" key="5">
    <source>
        <dbReference type="ARBA" id="ARBA00022525"/>
    </source>
</evidence>
<proteinExistence type="inferred from homology"/>
<feature type="binding site" evidence="9 12">
    <location>
        <position position="315"/>
    </location>
    <ligand>
        <name>Mg(2+)</name>
        <dbReference type="ChEBI" id="CHEBI:18420"/>
    </ligand>
</feature>
<dbReference type="SMART" id="SM01192">
    <property type="entry name" value="Enolase_C"/>
    <property type="match status" value="1"/>
</dbReference>
<keyword evidence="6 9" id="KW-0460">Magnesium</keyword>
<comment type="caution">
    <text evidence="16">The sequence shown here is derived from an EMBL/GenBank/DDBJ whole genome shotgun (WGS) entry which is preliminary data.</text>
</comment>
<feature type="compositionally biased region" description="Low complexity" evidence="13">
    <location>
        <begin position="34"/>
        <end position="43"/>
    </location>
</feature>
<feature type="binding site" evidence="11">
    <location>
        <position position="315"/>
    </location>
    <ligand>
        <name>substrate</name>
    </ligand>
</feature>
<evidence type="ECO:0000313" key="16">
    <source>
        <dbReference type="EMBL" id="TET47298.1"/>
    </source>
</evidence>
<evidence type="ECO:0000256" key="6">
    <source>
        <dbReference type="ARBA" id="ARBA00022842"/>
    </source>
</evidence>
<feature type="binding site" evidence="9 12">
    <location>
        <position position="288"/>
    </location>
    <ligand>
        <name>Mg(2+)</name>
        <dbReference type="ChEBI" id="CHEBI:18420"/>
    </ligand>
</feature>
<comment type="catalytic activity">
    <reaction evidence="9">
        <text>(2R)-2-phosphoglycerate = phosphoenolpyruvate + H2O</text>
        <dbReference type="Rhea" id="RHEA:10164"/>
        <dbReference type="ChEBI" id="CHEBI:15377"/>
        <dbReference type="ChEBI" id="CHEBI:58289"/>
        <dbReference type="ChEBI" id="CHEBI:58702"/>
        <dbReference type="EC" id="4.2.1.11"/>
    </reaction>
</comment>
<dbReference type="GO" id="GO:0009986">
    <property type="term" value="C:cell surface"/>
    <property type="evidence" value="ECO:0007669"/>
    <property type="project" value="UniProtKB-SubCell"/>
</dbReference>
<name>A0A523UXM7_UNCT6</name>
<evidence type="ECO:0000313" key="17">
    <source>
        <dbReference type="Proteomes" id="UP000315525"/>
    </source>
</evidence>
<dbReference type="AlphaFoldDB" id="A0A523UXM7"/>
<evidence type="ECO:0000256" key="12">
    <source>
        <dbReference type="PIRSR" id="PIRSR001400-3"/>
    </source>
</evidence>
<dbReference type="GO" id="GO:0005576">
    <property type="term" value="C:extracellular region"/>
    <property type="evidence" value="ECO:0007669"/>
    <property type="project" value="UniProtKB-SubCell"/>
</dbReference>
<keyword evidence="9 12" id="KW-0479">Metal-binding</keyword>
<dbReference type="GO" id="GO:0006096">
    <property type="term" value="P:glycolytic process"/>
    <property type="evidence" value="ECO:0007669"/>
    <property type="project" value="UniProtKB-UniRule"/>
</dbReference>
<keyword evidence="8 9" id="KW-0456">Lyase</keyword>
<dbReference type="GO" id="GO:0000287">
    <property type="term" value="F:magnesium ion binding"/>
    <property type="evidence" value="ECO:0007669"/>
    <property type="project" value="UniProtKB-UniRule"/>
</dbReference>
<dbReference type="Gene3D" id="3.20.20.120">
    <property type="entry name" value="Enolase-like C-terminal domain"/>
    <property type="match status" value="1"/>
</dbReference>
<evidence type="ECO:0000256" key="3">
    <source>
        <dbReference type="ARBA" id="ARBA00012058"/>
    </source>
</evidence>
<dbReference type="SUPFAM" id="SSF51604">
    <property type="entry name" value="Enolase C-terminal domain-like"/>
    <property type="match status" value="1"/>
</dbReference>
<feature type="binding site" evidence="11">
    <location>
        <position position="157"/>
    </location>
    <ligand>
        <name>substrate</name>
    </ligand>
</feature>
<feature type="binding site" evidence="11">
    <location>
        <position position="288"/>
    </location>
    <ligand>
        <name>substrate</name>
    </ligand>
</feature>
<dbReference type="InterPro" id="IPR020810">
    <property type="entry name" value="Enolase_C"/>
</dbReference>
<dbReference type="Pfam" id="PF03952">
    <property type="entry name" value="Enolase_N"/>
    <property type="match status" value="1"/>
</dbReference>
<dbReference type="SUPFAM" id="SSF54826">
    <property type="entry name" value="Enolase N-terminal domain-like"/>
    <property type="match status" value="1"/>
</dbReference>
<feature type="domain" description="Enolase C-terminal TIM barrel" evidence="14">
    <location>
        <begin position="141"/>
        <end position="426"/>
    </location>
</feature>
<keyword evidence="16" id="KW-0670">Pyruvate</keyword>
<accession>A0A523UXM7</accession>
<dbReference type="HAMAP" id="MF_00318">
    <property type="entry name" value="Enolase"/>
    <property type="match status" value="1"/>
</dbReference>
<feature type="compositionally biased region" description="Basic and acidic residues" evidence="13">
    <location>
        <begin position="44"/>
        <end position="53"/>
    </location>
</feature>
<comment type="subcellular location">
    <subcellularLocation>
        <location evidence="9">Cytoplasm</location>
    </subcellularLocation>
    <subcellularLocation>
        <location evidence="9">Secreted</location>
    </subcellularLocation>
    <subcellularLocation>
        <location evidence="9">Cell surface</location>
    </subcellularLocation>
    <text evidence="9">Fractions of enolase are present in both the cytoplasm and on the cell surface.</text>
</comment>
<dbReference type="InterPro" id="IPR000941">
    <property type="entry name" value="Enolase"/>
</dbReference>
<feature type="binding site" evidence="9">
    <location>
        <position position="369"/>
    </location>
    <ligand>
        <name>(2R)-2-phosphoglycerate</name>
        <dbReference type="ChEBI" id="CHEBI:58289"/>
    </ligand>
</feature>
<dbReference type="UniPathway" id="UPA00109">
    <property type="reaction ID" value="UER00187"/>
</dbReference>
<feature type="binding site" evidence="9">
    <location>
        <position position="370"/>
    </location>
    <ligand>
        <name>(2R)-2-phosphoglycerate</name>
        <dbReference type="ChEBI" id="CHEBI:58289"/>
    </ligand>
</feature>
<keyword evidence="7 9" id="KW-0324">Glycolysis</keyword>
<dbReference type="PANTHER" id="PTHR11902:SF1">
    <property type="entry name" value="ENOLASE"/>
    <property type="match status" value="1"/>
</dbReference>
<dbReference type="Proteomes" id="UP000315525">
    <property type="component" value="Unassembled WGS sequence"/>
</dbReference>
<dbReference type="SFLD" id="SFLDG00178">
    <property type="entry name" value="enolase"/>
    <property type="match status" value="1"/>
</dbReference>
<feature type="binding site" evidence="11">
    <location>
        <begin position="367"/>
        <end position="370"/>
    </location>
    <ligand>
        <name>substrate</name>
    </ligand>
</feature>
<evidence type="ECO:0000259" key="14">
    <source>
        <dbReference type="SMART" id="SM01192"/>
    </source>
</evidence>
<feature type="binding site" evidence="11">
    <location>
        <position position="166"/>
    </location>
    <ligand>
        <name>substrate</name>
    </ligand>
</feature>
<keyword evidence="9" id="KW-0963">Cytoplasm</keyword>
<dbReference type="InterPro" id="IPR029017">
    <property type="entry name" value="Enolase-like_N"/>
</dbReference>
<dbReference type="EMBL" id="SOJN01000024">
    <property type="protein sequence ID" value="TET47298.1"/>
    <property type="molecule type" value="Genomic_DNA"/>
</dbReference>
<protein>
    <recommendedName>
        <fullName evidence="4 9">Enolase</fullName>
        <ecNumber evidence="3 9">4.2.1.11</ecNumber>
    </recommendedName>
    <alternativeName>
        <fullName evidence="9">2-phospho-D-glycerate hydro-lyase</fullName>
    </alternativeName>
    <alternativeName>
        <fullName evidence="9">2-phosphoglycerate dehydratase</fullName>
    </alternativeName>
</protein>
<dbReference type="PRINTS" id="PR00148">
    <property type="entry name" value="ENOLASE"/>
</dbReference>
<gene>
    <name evidence="9" type="primary">eno</name>
    <name evidence="16" type="ORF">E3J62_01920</name>
</gene>
<dbReference type="Gene3D" id="3.30.390.10">
    <property type="entry name" value="Enolase-like, N-terminal domain"/>
    <property type="match status" value="1"/>
</dbReference>
<dbReference type="SMART" id="SM01193">
    <property type="entry name" value="Enolase_N"/>
    <property type="match status" value="1"/>
</dbReference>
<dbReference type="GO" id="GO:0004634">
    <property type="term" value="F:phosphopyruvate hydratase activity"/>
    <property type="evidence" value="ECO:0007669"/>
    <property type="project" value="UniProtKB-UniRule"/>
</dbReference>
<feature type="region of interest" description="Disordered" evidence="13">
    <location>
        <begin position="34"/>
        <end position="53"/>
    </location>
</feature>
<comment type="cofactor">
    <cofactor evidence="9">
        <name>Mg(2+)</name>
        <dbReference type="ChEBI" id="CHEBI:18420"/>
    </cofactor>
    <text evidence="9">Binds a second Mg(2+) ion via substrate during catalysis.</text>
</comment>
<dbReference type="SFLD" id="SFLDF00002">
    <property type="entry name" value="enolase"/>
    <property type="match status" value="1"/>
</dbReference>
<reference evidence="16 17" key="1">
    <citation type="submission" date="2019-03" db="EMBL/GenBank/DDBJ databases">
        <title>Metabolic potential of uncultured bacteria and archaea associated with petroleum seepage in deep-sea sediments.</title>
        <authorList>
            <person name="Dong X."/>
            <person name="Hubert C."/>
        </authorList>
    </citation>
    <scope>NUCLEOTIDE SEQUENCE [LARGE SCALE GENOMIC DNA]</scope>
    <source>
        <strain evidence="16">E44_bin18</strain>
    </source>
</reference>
<dbReference type="CDD" id="cd03313">
    <property type="entry name" value="enolase"/>
    <property type="match status" value="1"/>
</dbReference>
<comment type="cofactor">
    <cofactor evidence="12">
        <name>Mg(2+)</name>
        <dbReference type="ChEBI" id="CHEBI:18420"/>
    </cofactor>
    <text evidence="12">Mg(2+) is required for catalysis and for stabilizing the dimer.</text>
</comment>
<dbReference type="Pfam" id="PF00113">
    <property type="entry name" value="Enolase_C"/>
    <property type="match status" value="1"/>
</dbReference>
<comment type="function">
    <text evidence="9">Catalyzes the reversible conversion of 2-phosphoglycerate (2-PG) into phosphoenolpyruvate (PEP). It is essential for the degradation of carbohydrates via glycolysis.</text>
</comment>
<feature type="binding site" evidence="9">
    <location>
        <position position="340"/>
    </location>
    <ligand>
        <name>(2R)-2-phosphoglycerate</name>
        <dbReference type="ChEBI" id="CHEBI:58289"/>
    </ligand>
</feature>
<evidence type="ECO:0000256" key="13">
    <source>
        <dbReference type="SAM" id="MobiDB-lite"/>
    </source>
</evidence>
<dbReference type="InterPro" id="IPR036849">
    <property type="entry name" value="Enolase-like_C_sf"/>
</dbReference>
<comment type="similarity">
    <text evidence="2 9">Belongs to the enolase family.</text>
</comment>
<dbReference type="NCBIfam" id="TIGR01060">
    <property type="entry name" value="eno"/>
    <property type="match status" value="1"/>
</dbReference>
<feature type="binding site" evidence="9">
    <location>
        <position position="391"/>
    </location>
    <ligand>
        <name>(2R)-2-phosphoglycerate</name>
        <dbReference type="ChEBI" id="CHEBI:58289"/>
    </ligand>
</feature>
<evidence type="ECO:0000256" key="10">
    <source>
        <dbReference type="PIRSR" id="PIRSR001400-1"/>
    </source>
</evidence>